<reference evidence="1 2" key="1">
    <citation type="submission" date="2018-02" db="EMBL/GenBank/DDBJ databases">
        <title>Genome sequence of the basidiomycete white-rot fungus Phlebia centrifuga.</title>
        <authorList>
            <person name="Granchi Z."/>
            <person name="Peng M."/>
            <person name="de Vries R.P."/>
            <person name="Hilden K."/>
            <person name="Makela M.R."/>
            <person name="Grigoriev I."/>
            <person name="Riley R."/>
        </authorList>
    </citation>
    <scope>NUCLEOTIDE SEQUENCE [LARGE SCALE GENOMIC DNA]</scope>
    <source>
        <strain evidence="1 2">FBCC195</strain>
    </source>
</reference>
<evidence type="ECO:0000313" key="2">
    <source>
        <dbReference type="Proteomes" id="UP000186601"/>
    </source>
</evidence>
<dbReference type="OrthoDB" id="2751409at2759"/>
<dbReference type="EMBL" id="MLYV02001116">
    <property type="protein sequence ID" value="PSR73060.1"/>
    <property type="molecule type" value="Genomic_DNA"/>
</dbReference>
<evidence type="ECO:0000313" key="1">
    <source>
        <dbReference type="EMBL" id="PSR73060.1"/>
    </source>
</evidence>
<name>A0A2R6NKZ4_9APHY</name>
<gene>
    <name evidence="1" type="ORF">PHLCEN_2v11082</name>
</gene>
<keyword evidence="2" id="KW-1185">Reference proteome</keyword>
<protein>
    <submittedName>
        <fullName evidence="1">Uncharacterized protein</fullName>
    </submittedName>
</protein>
<proteinExistence type="predicted"/>
<dbReference type="AlphaFoldDB" id="A0A2R6NKZ4"/>
<sequence>MKRPLVDFVFISQSCFLLGKTREDSNAIEVYSMEDKIVMRHPDGGFSPVHIATYHLPPCRKGVSPCIQDFYWSFCSKLSDNACTAPFEAAPSSAMLQVLLVYLIEGREVGRGSFFIPGQVFINVSNTYRMQNGTGPVSLPWESWGPSSTRSDPDQWGIRAMYGSRVLASNYGGFIPDILLDFNQVDIARDLNRQQLTATGAISPSGSNLTLEVFSEQAELPDCSAIETDPTIIHDEDIFVDDVVTRLPFRRTKIACVGPIPYWVFGGDPWISGFHRNVNISKQVKAIVDTIPELQYKIELHVAGFMDNTQYPGNVSERLRLLREVQEARKGPAFVLDANVGSIELRPLPRHLVRYHGDVFIYYSGKVPLRWQDGIRYYSELKCLHVQSAPDGPITKKWTLAFDFSFVTHAADPGRNLLALVTPEIEGFTLRVCSLLDGNILKKIFLPHLTIHNVILWSLNIYSLHICGDGIGLAVMMPSEGDAEHVSITTLNWKTGVIMRPIECPNTERPLFVFAFISESCFLLGNTRPDSNAIEVYSIEDKIVTRDPDGAVSPVHIATYHLPPCRRGVSSSIQDFYWSFCSKISEGITRITPFEAASSSALLHVSLVYRTQGRDVRYYSYFIPRQVFANVSNTYKMQNGTGPLSLPWESWGPSSTRSNAGQWGILAMYGSRVLTCRYGTLDPEMLLDFNQLDIARDLNRKQTAAAEAVSPPGSNPNSDVFFEHAEHPDVSAIETEANVIHDEDIFVDDVVTRLPFRRAKITCVGLIPFSAHGGDPWISGYLDNTNILYYRASGGRNCRGRAMMHLMCRRISIRPPQVEHSWEYGILKSTVRQIAETESSQSEVWILSPSTQGHSHFSLAANQSHRMTSLLQYVE</sequence>
<dbReference type="Proteomes" id="UP000186601">
    <property type="component" value="Unassembled WGS sequence"/>
</dbReference>
<comment type="caution">
    <text evidence="1">The sequence shown here is derived from an EMBL/GenBank/DDBJ whole genome shotgun (WGS) entry which is preliminary data.</text>
</comment>
<accession>A0A2R6NKZ4</accession>
<organism evidence="1 2">
    <name type="scientific">Hermanssonia centrifuga</name>
    <dbReference type="NCBI Taxonomy" id="98765"/>
    <lineage>
        <taxon>Eukaryota</taxon>
        <taxon>Fungi</taxon>
        <taxon>Dikarya</taxon>
        <taxon>Basidiomycota</taxon>
        <taxon>Agaricomycotina</taxon>
        <taxon>Agaricomycetes</taxon>
        <taxon>Polyporales</taxon>
        <taxon>Meruliaceae</taxon>
        <taxon>Hermanssonia</taxon>
    </lineage>
</organism>